<keyword evidence="5" id="KW-1185">Reference proteome</keyword>
<dbReference type="AlphaFoldDB" id="A0A0C5VJ02"/>
<dbReference type="SUPFAM" id="SSF52540">
    <property type="entry name" value="P-loop containing nucleoside triphosphate hydrolases"/>
    <property type="match status" value="1"/>
</dbReference>
<keyword evidence="2" id="KW-0808">Transferase</keyword>
<evidence type="ECO:0000256" key="1">
    <source>
        <dbReference type="ARBA" id="ARBA00005771"/>
    </source>
</evidence>
<evidence type="ECO:0000313" key="5">
    <source>
        <dbReference type="Proteomes" id="UP000032266"/>
    </source>
</evidence>
<name>A0A0C5VJ02_9GAMM</name>
<dbReference type="PANTHER" id="PTHR11783">
    <property type="entry name" value="SULFOTRANSFERASE SULT"/>
    <property type="match status" value="1"/>
</dbReference>
<dbReference type="KEGG" id="gsn:YC6258_01310"/>
<gene>
    <name evidence="4" type="ORF">YC6258_01310</name>
</gene>
<dbReference type="HOGENOM" id="CLU_027239_3_0_6"/>
<dbReference type="Gene3D" id="3.40.50.300">
    <property type="entry name" value="P-loop containing nucleotide triphosphate hydrolases"/>
    <property type="match status" value="1"/>
</dbReference>
<dbReference type="EMBL" id="CP007142">
    <property type="protein sequence ID" value="AJQ93358.1"/>
    <property type="molecule type" value="Genomic_DNA"/>
</dbReference>
<dbReference type="InterPro" id="IPR027417">
    <property type="entry name" value="P-loop_NTPase"/>
</dbReference>
<comment type="similarity">
    <text evidence="1">Belongs to the sulfotransferase 1 family.</text>
</comment>
<sequence length="293" mass="34446">MKKYENRFFNSTAWEEFKFRNDDIIVASYAKAGTTLVQQILAQLIFEGKEDINLSALSPWLDSVYPEASIKLEALEAQNHRRFIKTHLPCDYLPYNHNAKYLYITRDGRDIAWSLYRHQCAISEHAQQAIDSQSTPAKKLRVIEAPTASVVDYFSEWLEKDGYPFWPFWENIHSWWQQRNRTNLMLLHFDELTRDLSGQIQKIADFLEFPLSTAHHQLVLEHCQFDYMKNHAHRYVPETVSIWKDGGRAFFHRGESGGWKETLPPELSEKYQAMARIKLGEECSRWLLTGVIE</sequence>
<dbReference type="STRING" id="1445510.YC6258_01310"/>
<proteinExistence type="inferred from homology"/>
<dbReference type="InterPro" id="IPR000863">
    <property type="entry name" value="Sulfotransferase_dom"/>
</dbReference>
<evidence type="ECO:0000256" key="2">
    <source>
        <dbReference type="ARBA" id="ARBA00022679"/>
    </source>
</evidence>
<dbReference type="RefSeq" id="WP_211264631.1">
    <property type="nucleotide sequence ID" value="NZ_CP007142.1"/>
</dbReference>
<accession>A0A0C5VJ02</accession>
<dbReference type="Pfam" id="PF00685">
    <property type="entry name" value="Sulfotransfer_1"/>
    <property type="match status" value="1"/>
</dbReference>
<feature type="domain" description="Sulfotransferase" evidence="3">
    <location>
        <begin position="22"/>
        <end position="279"/>
    </location>
</feature>
<evidence type="ECO:0000259" key="3">
    <source>
        <dbReference type="Pfam" id="PF00685"/>
    </source>
</evidence>
<dbReference type="Proteomes" id="UP000032266">
    <property type="component" value="Chromosome"/>
</dbReference>
<reference evidence="4 5" key="1">
    <citation type="submission" date="2014-01" db="EMBL/GenBank/DDBJ databases">
        <title>Full genme sequencing of cellulolytic bacterium Gynuella sunshinyii YC6258T gen. nov., sp. nov.</title>
        <authorList>
            <person name="Khan H."/>
            <person name="Chung E.J."/>
            <person name="Chung Y.R."/>
        </authorList>
    </citation>
    <scope>NUCLEOTIDE SEQUENCE [LARGE SCALE GENOMIC DNA]</scope>
    <source>
        <strain evidence="4 5">YC6258</strain>
    </source>
</reference>
<organism evidence="4 5">
    <name type="scientific">Gynuella sunshinyii YC6258</name>
    <dbReference type="NCBI Taxonomy" id="1445510"/>
    <lineage>
        <taxon>Bacteria</taxon>
        <taxon>Pseudomonadati</taxon>
        <taxon>Pseudomonadota</taxon>
        <taxon>Gammaproteobacteria</taxon>
        <taxon>Oceanospirillales</taxon>
        <taxon>Saccharospirillaceae</taxon>
        <taxon>Gynuella</taxon>
    </lineage>
</organism>
<evidence type="ECO:0000313" key="4">
    <source>
        <dbReference type="EMBL" id="AJQ93358.1"/>
    </source>
</evidence>
<protein>
    <recommendedName>
        <fullName evidence="3">Sulfotransferase domain-containing protein</fullName>
    </recommendedName>
</protein>
<dbReference type="GO" id="GO:0008146">
    <property type="term" value="F:sulfotransferase activity"/>
    <property type="evidence" value="ECO:0007669"/>
    <property type="project" value="InterPro"/>
</dbReference>